<evidence type="ECO:0000259" key="9">
    <source>
        <dbReference type="Pfam" id="PF00881"/>
    </source>
</evidence>
<dbReference type="PANTHER" id="PTHR43821:SF1">
    <property type="entry name" value="NAD(P)H NITROREDUCTASE YDJA-RELATED"/>
    <property type="match status" value="1"/>
</dbReference>
<evidence type="ECO:0000256" key="8">
    <source>
        <dbReference type="PIRNR" id="PIRNR000232"/>
    </source>
</evidence>
<dbReference type="PIRSF" id="PIRSF000232">
    <property type="entry name" value="YdjA"/>
    <property type="match status" value="1"/>
</dbReference>
<accession>A0ABT5DSM1</accession>
<comment type="similarity">
    <text evidence="2 8">Belongs to the nitroreductase family.</text>
</comment>
<keyword evidence="5 8" id="KW-0521">NADP</keyword>
<dbReference type="SUPFAM" id="SSF55469">
    <property type="entry name" value="FMN-dependent nitroreductase-like"/>
    <property type="match status" value="1"/>
</dbReference>
<protein>
    <recommendedName>
        <fullName evidence="8">Putative NAD(P)H nitroreductase</fullName>
        <ecNumber evidence="8">1.-.-.-</ecNumber>
    </recommendedName>
</protein>
<dbReference type="EC" id="1.-.-.-" evidence="8"/>
<proteinExistence type="inferred from homology"/>
<evidence type="ECO:0000256" key="5">
    <source>
        <dbReference type="ARBA" id="ARBA00022857"/>
    </source>
</evidence>
<comment type="caution">
    <text evidence="10">The sequence shown here is derived from an EMBL/GenBank/DDBJ whole genome shotgun (WGS) entry which is preliminary data.</text>
</comment>
<keyword evidence="6 8" id="KW-0560">Oxidoreductase</keyword>
<dbReference type="InterPro" id="IPR052530">
    <property type="entry name" value="NAD(P)H_nitroreductase"/>
</dbReference>
<gene>
    <name evidence="10" type="ORF">POL25_07035</name>
</gene>
<evidence type="ECO:0000256" key="3">
    <source>
        <dbReference type="ARBA" id="ARBA00022630"/>
    </source>
</evidence>
<sequence length="200" mass="21015">MKDAPLLDLVLARRSAPVLNDPGPTHAELARILAAAGTVPDHGSLRPYRFVVVEGEGRAAFGDALAQTAAERRPDMPATGLEKIRAKAFRSPTLIALIASPRNDKIERWEQHATAACAGYAVVLAAHALGIGANWKSVPFTRGAALTRVLGLEAGEDMFGWIHLGRASDDTAPAPRAPLVLADVATVLDGSGARRAFDAS</sequence>
<comment type="cofactor">
    <cofactor evidence="1 8">
        <name>FMN</name>
        <dbReference type="ChEBI" id="CHEBI:58210"/>
    </cofactor>
</comment>
<dbReference type="PANTHER" id="PTHR43821">
    <property type="entry name" value="NAD(P)H NITROREDUCTASE YDJA-RELATED"/>
    <property type="match status" value="1"/>
</dbReference>
<dbReference type="Proteomes" id="UP001221686">
    <property type="component" value="Unassembled WGS sequence"/>
</dbReference>
<evidence type="ECO:0000313" key="10">
    <source>
        <dbReference type="EMBL" id="MDC0716639.1"/>
    </source>
</evidence>
<keyword evidence="3 8" id="KW-0285">Flavoprotein</keyword>
<dbReference type="EMBL" id="JAQNDL010000001">
    <property type="protein sequence ID" value="MDC0716639.1"/>
    <property type="molecule type" value="Genomic_DNA"/>
</dbReference>
<dbReference type="Pfam" id="PF00881">
    <property type="entry name" value="Nitroreductase"/>
    <property type="match status" value="1"/>
</dbReference>
<keyword evidence="4 8" id="KW-0288">FMN</keyword>
<dbReference type="Gene3D" id="3.40.109.10">
    <property type="entry name" value="NADH Oxidase"/>
    <property type="match status" value="1"/>
</dbReference>
<organism evidence="10 11">
    <name type="scientific">Nannocystis bainbridge</name>
    <dbReference type="NCBI Taxonomy" id="2995303"/>
    <lineage>
        <taxon>Bacteria</taxon>
        <taxon>Pseudomonadati</taxon>
        <taxon>Myxococcota</taxon>
        <taxon>Polyangia</taxon>
        <taxon>Nannocystales</taxon>
        <taxon>Nannocystaceae</taxon>
        <taxon>Nannocystis</taxon>
    </lineage>
</organism>
<feature type="domain" description="Nitroreductase" evidence="9">
    <location>
        <begin position="13"/>
        <end position="166"/>
    </location>
</feature>
<evidence type="ECO:0000313" key="11">
    <source>
        <dbReference type="Proteomes" id="UP001221686"/>
    </source>
</evidence>
<reference evidence="10 11" key="1">
    <citation type="submission" date="2022-11" db="EMBL/GenBank/DDBJ databases">
        <title>Minimal conservation of predation-associated metabolite biosynthetic gene clusters underscores biosynthetic potential of Myxococcota including descriptions for ten novel species: Archangium lansinium sp. nov., Myxococcus landrumus sp. nov., Nannocystis bai.</title>
        <authorList>
            <person name="Ahearne A."/>
            <person name="Stevens C."/>
            <person name="Dowd S."/>
        </authorList>
    </citation>
    <scope>NUCLEOTIDE SEQUENCE [LARGE SCALE GENOMIC DNA]</scope>
    <source>
        <strain evidence="10 11">BB15-2</strain>
    </source>
</reference>
<dbReference type="InterPro" id="IPR000415">
    <property type="entry name" value="Nitroreductase-like"/>
</dbReference>
<keyword evidence="7 8" id="KW-0520">NAD</keyword>
<dbReference type="RefSeq" id="WP_272085130.1">
    <property type="nucleotide sequence ID" value="NZ_JAQNDL010000001.1"/>
</dbReference>
<evidence type="ECO:0000256" key="4">
    <source>
        <dbReference type="ARBA" id="ARBA00022643"/>
    </source>
</evidence>
<evidence type="ECO:0000256" key="1">
    <source>
        <dbReference type="ARBA" id="ARBA00001917"/>
    </source>
</evidence>
<dbReference type="CDD" id="cd02135">
    <property type="entry name" value="YdjA-like"/>
    <property type="match status" value="1"/>
</dbReference>
<dbReference type="InterPro" id="IPR029479">
    <property type="entry name" value="Nitroreductase"/>
</dbReference>
<keyword evidence="11" id="KW-1185">Reference proteome</keyword>
<evidence type="ECO:0000256" key="6">
    <source>
        <dbReference type="ARBA" id="ARBA00023002"/>
    </source>
</evidence>
<evidence type="ECO:0000256" key="7">
    <source>
        <dbReference type="ARBA" id="ARBA00023027"/>
    </source>
</evidence>
<evidence type="ECO:0000256" key="2">
    <source>
        <dbReference type="ARBA" id="ARBA00007118"/>
    </source>
</evidence>
<dbReference type="InterPro" id="IPR026021">
    <property type="entry name" value="YdjA-like"/>
</dbReference>
<name>A0ABT5DSM1_9BACT</name>